<sequence length="405" mass="47686">MIRYEVRLKKMGQITALPDSQKLFGFLMSYSQRYFSSEIVSDFVKEILECRGKCMVSNLMPTGYYPTPKEYIMKKLEKRLKINSENMEKLEVEQERVFNEVKELKIKQNNLTEQIKKLKSKKEMENKKIKKQEREQISEEIQKKKVIFNENSAKIGQISLKNIYEAIKKIDFIKEDSLQSFFKRIETKENQEVTVKELEELEYLSKNQHFIQKFCLESQMKELPGLPNVAYSLPILSYYKKFSKKEEEQKQFSFFVKVEESSILSRTLEELKKSSEKQNISCFLGNKGSSGYNEYSIYEVQKLQNDEDKNSDLNIYLNLGMLLPNFDKIDSEISILDIHTSDRKPFDIENNIPKIISFITAGSIIKKQSEKIDIFEIGRSIPNKYNLLYKNAIVFGNSYLKRLEV</sequence>
<keyword evidence="1" id="KW-0175">Coiled coil</keyword>
<name>A0AAN4ATF5_9FUSO</name>
<gene>
    <name evidence="2" type="ORF">HMPREF1127_2016</name>
</gene>
<feature type="coiled-coil region" evidence="1">
    <location>
        <begin position="73"/>
        <end position="135"/>
    </location>
</feature>
<dbReference type="EMBL" id="ALKK01000030">
    <property type="protein sequence ID" value="EJU18316.1"/>
    <property type="molecule type" value="Genomic_DNA"/>
</dbReference>
<accession>A0AAN4ATF5</accession>
<proteinExistence type="predicted"/>
<dbReference type="Proteomes" id="UP000003120">
    <property type="component" value="Unassembled WGS sequence"/>
</dbReference>
<evidence type="ECO:0000256" key="1">
    <source>
        <dbReference type="SAM" id="Coils"/>
    </source>
</evidence>
<comment type="caution">
    <text evidence="2">The sequence shown here is derived from an EMBL/GenBank/DDBJ whole genome shotgun (WGS) entry which is preliminary data.</text>
</comment>
<dbReference type="AlphaFoldDB" id="A0AAN4ATF5"/>
<evidence type="ECO:0000313" key="3">
    <source>
        <dbReference type="Proteomes" id="UP000003120"/>
    </source>
</evidence>
<reference evidence="2 3" key="1">
    <citation type="submission" date="2012-07" db="EMBL/GenBank/DDBJ databases">
        <authorList>
            <person name="Durkin A.S."/>
            <person name="McCorrison J."/>
            <person name="Torralba M."/>
            <person name="Gillis M."/>
            <person name="Methe B."/>
            <person name="Sutton G."/>
            <person name="Nelson K.E."/>
        </authorList>
    </citation>
    <scope>NUCLEOTIDE SEQUENCE [LARGE SCALE GENOMIC DNA]</scope>
    <source>
        <strain evidence="2 3">Fnf 1007</strain>
    </source>
</reference>
<organism evidence="2 3">
    <name type="scientific">Fusobacterium necrophorum subsp. funduliforme Fnf 1007</name>
    <dbReference type="NCBI Taxonomy" id="1161424"/>
    <lineage>
        <taxon>Bacteria</taxon>
        <taxon>Fusobacteriati</taxon>
        <taxon>Fusobacteriota</taxon>
        <taxon>Fusobacteriia</taxon>
        <taxon>Fusobacteriales</taxon>
        <taxon>Fusobacteriaceae</taxon>
        <taxon>Fusobacterium</taxon>
    </lineage>
</organism>
<evidence type="ECO:0000313" key="2">
    <source>
        <dbReference type="EMBL" id="EJU18316.1"/>
    </source>
</evidence>
<protein>
    <submittedName>
        <fullName evidence="2">Uncharacterized protein</fullName>
    </submittedName>
</protein>